<name>A0A4U6CZJ5_9BACT</name>
<gene>
    <name evidence="2" type="ORF">FDK13_21260</name>
</gene>
<feature type="domain" description="NIPSNAP" evidence="1">
    <location>
        <begin position="8"/>
        <end position="110"/>
    </location>
</feature>
<protein>
    <submittedName>
        <fullName evidence="2">NIPSNAP family protein</fullName>
    </submittedName>
</protein>
<dbReference type="EMBL" id="SZVO01000010">
    <property type="protein sequence ID" value="TKT90269.1"/>
    <property type="molecule type" value="Genomic_DNA"/>
</dbReference>
<dbReference type="OrthoDB" id="9809695at2"/>
<dbReference type="AlphaFoldDB" id="A0A4U6CZJ5"/>
<proteinExistence type="predicted"/>
<evidence type="ECO:0000313" key="3">
    <source>
        <dbReference type="Proteomes" id="UP000304900"/>
    </source>
</evidence>
<dbReference type="SUPFAM" id="SSF54909">
    <property type="entry name" value="Dimeric alpha+beta barrel"/>
    <property type="match status" value="1"/>
</dbReference>
<dbReference type="InterPro" id="IPR012577">
    <property type="entry name" value="NIPSNAP"/>
</dbReference>
<reference evidence="2 3" key="1">
    <citation type="submission" date="2019-05" db="EMBL/GenBank/DDBJ databases">
        <title>Dyadobacter AR-3-8 sp. nov., isolated from arctic soil.</title>
        <authorList>
            <person name="Chaudhary D.K."/>
        </authorList>
    </citation>
    <scope>NUCLEOTIDE SEQUENCE [LARGE SCALE GENOMIC DNA]</scope>
    <source>
        <strain evidence="2 3">AR-3-8</strain>
    </source>
</reference>
<evidence type="ECO:0000313" key="2">
    <source>
        <dbReference type="EMBL" id="TKT90269.1"/>
    </source>
</evidence>
<dbReference type="Gene3D" id="3.30.70.100">
    <property type="match status" value="1"/>
</dbReference>
<evidence type="ECO:0000259" key="1">
    <source>
        <dbReference type="Pfam" id="PF07978"/>
    </source>
</evidence>
<dbReference type="Proteomes" id="UP000304900">
    <property type="component" value="Unassembled WGS sequence"/>
</dbReference>
<dbReference type="Pfam" id="PF07978">
    <property type="entry name" value="NIPSNAP"/>
    <property type="match status" value="1"/>
</dbReference>
<sequence>MNTNARLFELRTYTAFEGKLDDLLSRFENYTIRLFESHGMKVEGFWIPVENPEQKLVYLLSYPSTEAREESWEKFQNDPEWIAARDASNLNGDLLANKESVYLKATDFSPLK</sequence>
<dbReference type="InterPro" id="IPR011008">
    <property type="entry name" value="Dimeric_a/b-barrel"/>
</dbReference>
<accession>A0A4U6CZJ5</accession>
<dbReference type="RefSeq" id="WP_137342032.1">
    <property type="nucleotide sequence ID" value="NZ_BSQH01000004.1"/>
</dbReference>
<comment type="caution">
    <text evidence="2">The sequence shown here is derived from an EMBL/GenBank/DDBJ whole genome shotgun (WGS) entry which is preliminary data.</text>
</comment>
<keyword evidence="3" id="KW-1185">Reference proteome</keyword>
<organism evidence="2 3">
    <name type="scientific">Dyadobacter frigoris</name>
    <dbReference type="NCBI Taxonomy" id="2576211"/>
    <lineage>
        <taxon>Bacteria</taxon>
        <taxon>Pseudomonadati</taxon>
        <taxon>Bacteroidota</taxon>
        <taxon>Cytophagia</taxon>
        <taxon>Cytophagales</taxon>
        <taxon>Spirosomataceae</taxon>
        <taxon>Dyadobacter</taxon>
    </lineage>
</organism>